<feature type="region of interest" description="Disordered" evidence="1">
    <location>
        <begin position="880"/>
        <end position="916"/>
    </location>
</feature>
<reference evidence="4 5" key="1">
    <citation type="submission" date="2019-07" db="EMBL/GenBank/DDBJ databases">
        <title>Draft genome of C. aurimucosum strain 332.</title>
        <authorList>
            <person name="Pacheco L.G.C."/>
            <person name="Aguiar E.R.G.R."/>
            <person name="Barberis C.M."/>
            <person name="Almuzara M.N."/>
            <person name="Traglia G.M."/>
            <person name="Santos C.S."/>
            <person name="Vay C.A."/>
            <person name="Rocha D.J.P.G."/>
        </authorList>
    </citation>
    <scope>NUCLEOTIDE SEQUENCE [LARGE SCALE GENOMIC DNA]</scope>
    <source>
        <strain evidence="4 5">332</strain>
    </source>
</reference>
<dbReference type="InterPro" id="IPR021798">
    <property type="entry name" value="AftD_N"/>
</dbReference>
<feature type="domain" description="Alpha-(1-&gt;3)-arabinofuranosyltransferase N-terminal GT-C" evidence="3">
    <location>
        <begin position="11"/>
        <end position="495"/>
    </location>
</feature>
<feature type="transmembrane region" description="Helical" evidence="2">
    <location>
        <begin position="199"/>
        <end position="220"/>
    </location>
</feature>
<proteinExistence type="predicted"/>
<feature type="compositionally biased region" description="Low complexity" evidence="1">
    <location>
        <begin position="896"/>
        <end position="910"/>
    </location>
</feature>
<comment type="caution">
    <text evidence="4">The sequence shown here is derived from an EMBL/GenBank/DDBJ whole genome shotgun (WGS) entry which is preliminary data.</text>
</comment>
<feature type="transmembrane region" description="Helical" evidence="2">
    <location>
        <begin position="1003"/>
        <end position="1029"/>
    </location>
</feature>
<feature type="transmembrane region" description="Helical" evidence="2">
    <location>
        <begin position="113"/>
        <end position="133"/>
    </location>
</feature>
<feature type="transmembrane region" description="Helical" evidence="2">
    <location>
        <begin position="363"/>
        <end position="380"/>
    </location>
</feature>
<keyword evidence="2" id="KW-0472">Membrane</keyword>
<feature type="compositionally biased region" description="Polar residues" evidence="1">
    <location>
        <begin position="885"/>
        <end position="895"/>
    </location>
</feature>
<gene>
    <name evidence="4" type="ORF">FME68_10560</name>
</gene>
<protein>
    <submittedName>
        <fullName evidence="4">DUF3367 domain-containing protein</fullName>
    </submittedName>
</protein>
<feature type="transmembrane region" description="Helical" evidence="2">
    <location>
        <begin position="334"/>
        <end position="351"/>
    </location>
</feature>
<organism evidence="4 5">
    <name type="scientific">Corynebacterium aurimucosum</name>
    <dbReference type="NCBI Taxonomy" id="169292"/>
    <lineage>
        <taxon>Bacteria</taxon>
        <taxon>Bacillati</taxon>
        <taxon>Actinomycetota</taxon>
        <taxon>Actinomycetes</taxon>
        <taxon>Mycobacteriales</taxon>
        <taxon>Corynebacteriaceae</taxon>
        <taxon>Corynebacterium</taxon>
    </lineage>
</organism>
<dbReference type="EMBL" id="VIOG01000012">
    <property type="protein sequence ID" value="MTD92282.1"/>
    <property type="molecule type" value="Genomic_DNA"/>
</dbReference>
<dbReference type="Proteomes" id="UP000432568">
    <property type="component" value="Unassembled WGS sequence"/>
</dbReference>
<feature type="transmembrane region" description="Helical" evidence="2">
    <location>
        <begin position="165"/>
        <end position="192"/>
    </location>
</feature>
<feature type="transmembrane region" description="Helical" evidence="2">
    <location>
        <begin position="84"/>
        <end position="101"/>
    </location>
</feature>
<accession>A0A6I3KF70</accession>
<feature type="compositionally biased region" description="Low complexity" evidence="1">
    <location>
        <begin position="824"/>
        <end position="837"/>
    </location>
</feature>
<dbReference type="Pfam" id="PF11847">
    <property type="entry name" value="GT-C_AftD"/>
    <property type="match status" value="1"/>
</dbReference>
<evidence type="ECO:0000313" key="4">
    <source>
        <dbReference type="EMBL" id="MTD92282.1"/>
    </source>
</evidence>
<feature type="compositionally biased region" description="Low complexity" evidence="1">
    <location>
        <begin position="803"/>
        <end position="816"/>
    </location>
</feature>
<feature type="region of interest" description="Disordered" evidence="1">
    <location>
        <begin position="801"/>
        <end position="866"/>
    </location>
</feature>
<feature type="transmembrane region" description="Helical" evidence="2">
    <location>
        <begin position="295"/>
        <end position="314"/>
    </location>
</feature>
<name>A0A6I3KF70_9CORY</name>
<keyword evidence="2" id="KW-1133">Transmembrane helix</keyword>
<evidence type="ECO:0000256" key="1">
    <source>
        <dbReference type="SAM" id="MobiDB-lite"/>
    </source>
</evidence>
<evidence type="ECO:0000256" key="2">
    <source>
        <dbReference type="SAM" id="Phobius"/>
    </source>
</evidence>
<evidence type="ECO:0000313" key="5">
    <source>
        <dbReference type="Proteomes" id="UP000432568"/>
    </source>
</evidence>
<feature type="transmembrane region" description="Helical" evidence="2">
    <location>
        <begin position="271"/>
        <end position="288"/>
    </location>
</feature>
<sequence>MRARIGGLFFLALVVLLQPWGLTAADTKHDLVANPARFLGAALHAYTDAFTLGQLQNQAYGYLFPQGLFFLLADPLPDWIAQRAWWFLVLAVGFLGFFRLVRTELPAAPGYAALMGSLLYALSPRTLTTLGAISSETWPVMLAPWVLLPFLRPGRLCWRDAAPSVVAVACMGAVNATATLAACLPAGVILLWRRAGKTGLVWLAGCAAVSAWWITPLLILGRYAPPFTEFIESAGVTTRWLNLAEILRGTTSWAPFVDTERVAGNELATEPVFVLVTVAVAALGLMGLARLPREWAFMLLVGVAVLGTHATWYLDALDGPLAALRNVHKFDPLVRIPLVLGVAAIAARVRLPRTLALGRREAAGLLVCLVVMGATAPAWAGRLLPKGAYEEVPSYWQEAASFMNSLDTRVLIYPPASFARQDWGWTRDEPAQPLLDVPWAVRDAVPLIPPEAIRGLDGAMAQIERDPATAPLVLQRLGIGAVAVRHDLMSGSSDHIPGEVHTFGEVDVVVFDRDLSMNLAPADPPRVAGGGESLALLSGPHELVSSDADIVTDTPALRDRNYGTLSGPVSAPLAPDDPSTVRNRLRDYPSAGPLTQVVEHDGRVTASSSAADASAFGGANPARSLTAAVDDENSTAWWPAPGDSGWLELHSDSTWTSPTLRLMTTGTTEVTIHNGDSKVTVTMEAYRARDIRVPGAKASTIRIEPQRRTGIAEASIVDQPTPRRIVTVPDTSPDAEQFLFQQDNEHILIRSFTTPRDMTVRVSGEKTVLIDGSPHAPNSTLNLPAGQHLLRTTGDWAALTDTASSLPDPLPASSRAASEDKTGSSADPAAAAADPSDTGYTPLASGGNHDFARLTSGEPIEPADHDRLLITGRAFNEGLRGELRSPSTAAVSTSGSAKDSAQDSAPASSAEPLPLEPRSIDADTQAFLIPAGADGTFHMSFAADRAYRVGLGLGGALAALTTALCLLVMTRGPRPHSASPATSAASRTLSPACVAHSSTSARVLLALLIAATMALVAGLPGVAAAAAAWAITRWTTLRPDYLAGALTLAAGAMLARAPWPAEGYAGDSLLVQLLCAAAITCACLPPRRAS</sequence>
<keyword evidence="2" id="KW-0812">Transmembrane</keyword>
<dbReference type="GO" id="GO:0016740">
    <property type="term" value="F:transferase activity"/>
    <property type="evidence" value="ECO:0007669"/>
    <property type="project" value="InterPro"/>
</dbReference>
<dbReference type="AlphaFoldDB" id="A0A6I3KF70"/>
<evidence type="ECO:0000259" key="3">
    <source>
        <dbReference type="Pfam" id="PF11847"/>
    </source>
</evidence>